<dbReference type="Proteomes" id="UP001295469">
    <property type="component" value="Chromosome C09"/>
</dbReference>
<protein>
    <submittedName>
        <fullName evidence="1">(rape) hypothetical protein</fullName>
    </submittedName>
</protein>
<evidence type="ECO:0000313" key="1">
    <source>
        <dbReference type="EMBL" id="CAF1732652.1"/>
    </source>
</evidence>
<accession>A0A816IWM5</accession>
<organism evidence="1">
    <name type="scientific">Brassica napus</name>
    <name type="common">Rape</name>
    <dbReference type="NCBI Taxonomy" id="3708"/>
    <lineage>
        <taxon>Eukaryota</taxon>
        <taxon>Viridiplantae</taxon>
        <taxon>Streptophyta</taxon>
        <taxon>Embryophyta</taxon>
        <taxon>Tracheophyta</taxon>
        <taxon>Spermatophyta</taxon>
        <taxon>Magnoliopsida</taxon>
        <taxon>eudicotyledons</taxon>
        <taxon>Gunneridae</taxon>
        <taxon>Pentapetalae</taxon>
        <taxon>rosids</taxon>
        <taxon>malvids</taxon>
        <taxon>Brassicales</taxon>
        <taxon>Brassicaceae</taxon>
        <taxon>Brassiceae</taxon>
        <taxon>Brassica</taxon>
    </lineage>
</organism>
<name>A0A816IWM5_BRANA</name>
<sequence length="36" mass="4160">MEVSVSKKPKQVNSRWSLFVPAKPKLPIFTKLSWCV</sequence>
<dbReference type="AlphaFoldDB" id="A0A816IWM5"/>
<dbReference type="EMBL" id="HG994373">
    <property type="protein sequence ID" value="CAF1732652.1"/>
    <property type="molecule type" value="Genomic_DNA"/>
</dbReference>
<reference evidence="1" key="1">
    <citation type="submission" date="2021-01" db="EMBL/GenBank/DDBJ databases">
        <authorList>
            <consortium name="Genoscope - CEA"/>
            <person name="William W."/>
        </authorList>
    </citation>
    <scope>NUCLEOTIDE SEQUENCE</scope>
</reference>
<proteinExistence type="predicted"/>
<gene>
    <name evidence="1" type="ORF">DARMORV10_C09P27310.1</name>
</gene>